<evidence type="ECO:0000256" key="5">
    <source>
        <dbReference type="ARBA" id="ARBA00022475"/>
    </source>
</evidence>
<evidence type="ECO:0000256" key="6">
    <source>
        <dbReference type="ARBA" id="ARBA00022692"/>
    </source>
</evidence>
<dbReference type="Pfam" id="PF02687">
    <property type="entry name" value="FtsX"/>
    <property type="match status" value="1"/>
</dbReference>
<dbReference type="GO" id="GO:0005886">
    <property type="term" value="C:plasma membrane"/>
    <property type="evidence" value="ECO:0007669"/>
    <property type="project" value="UniProtKB-SubCell"/>
</dbReference>
<comment type="subunit">
    <text evidence="3">The complex is composed of two ATP-binding proteins (HrtA), two transmembrane proteins (HrtB) and a solute-binding protein.</text>
</comment>
<evidence type="ECO:0000256" key="8">
    <source>
        <dbReference type="ARBA" id="ARBA00023136"/>
    </source>
</evidence>
<comment type="caution">
    <text evidence="12">The sequence shown here is derived from an EMBL/GenBank/DDBJ whole genome shotgun (WGS) entry which is preliminary data.</text>
</comment>
<dbReference type="InterPro" id="IPR003838">
    <property type="entry name" value="ABC3_permease_C"/>
</dbReference>
<reference evidence="12 13" key="1">
    <citation type="submission" date="2018-06" db="EMBL/GenBank/DDBJ databases">
        <title>Genomic Encyclopedia of Type Strains, Phase IV (KMG-IV): sequencing the most valuable type-strain genomes for metagenomic binning, comparative biology and taxonomic classification.</title>
        <authorList>
            <person name="Goeker M."/>
        </authorList>
    </citation>
    <scope>NUCLEOTIDE SEQUENCE [LARGE SCALE GENOMIC DNA]</scope>
    <source>
        <strain evidence="12 13">DSM 22112</strain>
    </source>
</reference>
<protein>
    <recommendedName>
        <fullName evidence="4">Putative hemin transport system permease protein HrtB</fullName>
    </recommendedName>
</protein>
<gene>
    <name evidence="12" type="ORF">DES36_106156</name>
</gene>
<dbReference type="EMBL" id="QNRX01000006">
    <property type="protein sequence ID" value="RBP66043.1"/>
    <property type="molecule type" value="Genomic_DNA"/>
</dbReference>
<evidence type="ECO:0000256" key="4">
    <source>
        <dbReference type="ARBA" id="ARBA00016962"/>
    </source>
</evidence>
<evidence type="ECO:0000256" key="9">
    <source>
        <dbReference type="ARBA" id="ARBA00024973"/>
    </source>
</evidence>
<proteinExistence type="inferred from homology"/>
<evidence type="ECO:0000256" key="3">
    <source>
        <dbReference type="ARBA" id="ARBA00011131"/>
    </source>
</evidence>
<dbReference type="PANTHER" id="PTHR43738">
    <property type="entry name" value="ABC TRANSPORTER, MEMBRANE PROTEIN"/>
    <property type="match status" value="1"/>
</dbReference>
<keyword evidence="7 10" id="KW-1133">Transmembrane helix</keyword>
<feature type="transmembrane region" description="Helical" evidence="10">
    <location>
        <begin position="72"/>
        <end position="94"/>
    </location>
</feature>
<evidence type="ECO:0000256" key="2">
    <source>
        <dbReference type="ARBA" id="ARBA00008697"/>
    </source>
</evidence>
<comment type="function">
    <text evidence="9">Part of the ABC transporter complex hrt involved in hemin import. Responsible for the translocation of the substrate across the membrane.</text>
</comment>
<keyword evidence="13" id="KW-1185">Reference proteome</keyword>
<name>A0A366IB10_9FIRM</name>
<accession>A0A366IB10</accession>
<feature type="transmembrane region" description="Helical" evidence="10">
    <location>
        <begin position="37"/>
        <end position="60"/>
    </location>
</feature>
<dbReference type="InterPro" id="IPR051125">
    <property type="entry name" value="ABC-4/HrtB_transporter"/>
</dbReference>
<dbReference type="AlphaFoldDB" id="A0A366IB10"/>
<dbReference type="Proteomes" id="UP000253490">
    <property type="component" value="Unassembled WGS sequence"/>
</dbReference>
<evidence type="ECO:0000313" key="12">
    <source>
        <dbReference type="EMBL" id="RBP66043.1"/>
    </source>
</evidence>
<keyword evidence="6 10" id="KW-0812">Transmembrane</keyword>
<organism evidence="12 13">
    <name type="scientific">Alkalibaculum bacchi</name>
    <dbReference type="NCBI Taxonomy" id="645887"/>
    <lineage>
        <taxon>Bacteria</taxon>
        <taxon>Bacillati</taxon>
        <taxon>Bacillota</taxon>
        <taxon>Clostridia</taxon>
        <taxon>Eubacteriales</taxon>
        <taxon>Eubacteriaceae</taxon>
        <taxon>Alkalibaculum</taxon>
    </lineage>
</organism>
<evidence type="ECO:0000313" key="13">
    <source>
        <dbReference type="Proteomes" id="UP000253490"/>
    </source>
</evidence>
<keyword evidence="8 10" id="KW-0472">Membrane</keyword>
<feature type="domain" description="ABC3 transporter permease C-terminal" evidence="11">
    <location>
        <begin position="2"/>
        <end position="104"/>
    </location>
</feature>
<keyword evidence="5" id="KW-1003">Cell membrane</keyword>
<evidence type="ECO:0000256" key="1">
    <source>
        <dbReference type="ARBA" id="ARBA00004651"/>
    </source>
</evidence>
<dbReference type="RefSeq" id="WP_341457125.1">
    <property type="nucleotide sequence ID" value="NZ_QNRX01000006.1"/>
</dbReference>
<evidence type="ECO:0000256" key="10">
    <source>
        <dbReference type="SAM" id="Phobius"/>
    </source>
</evidence>
<comment type="similarity">
    <text evidence="2">Belongs to the ABC-4 integral membrane protein family. HrtB subfamily.</text>
</comment>
<evidence type="ECO:0000259" key="11">
    <source>
        <dbReference type="Pfam" id="PF02687"/>
    </source>
</evidence>
<dbReference type="PANTHER" id="PTHR43738:SF2">
    <property type="entry name" value="ABC TRANSPORTER PERMEASE"/>
    <property type="match status" value="1"/>
</dbReference>
<comment type="subcellular location">
    <subcellularLocation>
        <location evidence="1">Cell membrane</location>
        <topology evidence="1">Multi-pass membrane protein</topology>
    </subcellularLocation>
</comment>
<sequence length="113" mass="12479">MVNSLAMSVSSRMKQYGAFRAIGLSNRQLIKMIIAEASTYAITGSLCGGIVGLMVNKFLYARLVTFHWGEQWNIPFVEITIIVAIVLLSVILAVRGPVERIHHMSIVDTISTQ</sequence>
<evidence type="ECO:0000256" key="7">
    <source>
        <dbReference type="ARBA" id="ARBA00022989"/>
    </source>
</evidence>